<dbReference type="InterPro" id="IPR051929">
    <property type="entry name" value="VirAsm_ModProt"/>
</dbReference>
<dbReference type="CDD" id="cd08070">
    <property type="entry name" value="MPN_like"/>
    <property type="match status" value="1"/>
</dbReference>
<dbReference type="SMART" id="SM00232">
    <property type="entry name" value="JAB_MPN"/>
    <property type="match status" value="1"/>
</dbReference>
<dbReference type="InterPro" id="IPR037518">
    <property type="entry name" value="MPN"/>
</dbReference>
<dbReference type="GO" id="GO:0008270">
    <property type="term" value="F:zinc ion binding"/>
    <property type="evidence" value="ECO:0007669"/>
    <property type="project" value="TreeGrafter"/>
</dbReference>
<sequence>MSCVIPLSVGDEIERHLVAEHPRESCGLLVGRDQPGVRWIAYAVPADNQDEEPGKRYEISPEAFLDVEKHARSRSLDVVGFYHSHPDGVPAPSARDAATAWPHYTYLIVGVARGGSVRMAAWRLGDDGFTAETIRWSDVALGPRVFQTRDGKRT</sequence>
<gene>
    <name evidence="7" type="ORF">E6K80_10950</name>
</gene>
<keyword evidence="4" id="KW-0862">Zinc</keyword>
<reference evidence="7 8" key="1">
    <citation type="journal article" date="2019" name="Nat. Microbiol.">
        <title>Mediterranean grassland soil C-N compound turnover is dependent on rainfall and depth, and is mediated by genomically divergent microorganisms.</title>
        <authorList>
            <person name="Diamond S."/>
            <person name="Andeer P.F."/>
            <person name="Li Z."/>
            <person name="Crits-Christoph A."/>
            <person name="Burstein D."/>
            <person name="Anantharaman K."/>
            <person name="Lane K.R."/>
            <person name="Thomas B.C."/>
            <person name="Pan C."/>
            <person name="Northen T.R."/>
            <person name="Banfield J.F."/>
        </authorList>
    </citation>
    <scope>NUCLEOTIDE SEQUENCE [LARGE SCALE GENOMIC DNA]</scope>
    <source>
        <strain evidence="7">WS_10</strain>
    </source>
</reference>
<comment type="caution">
    <text evidence="7">The sequence shown here is derived from an EMBL/GenBank/DDBJ whole genome shotgun (WGS) entry which is preliminary data.</text>
</comment>
<keyword evidence="5" id="KW-0482">Metalloprotease</keyword>
<dbReference type="AlphaFoldDB" id="A0A538U198"/>
<evidence type="ECO:0000256" key="1">
    <source>
        <dbReference type="ARBA" id="ARBA00022670"/>
    </source>
</evidence>
<evidence type="ECO:0000313" key="7">
    <source>
        <dbReference type="EMBL" id="TMQ69667.1"/>
    </source>
</evidence>
<evidence type="ECO:0000256" key="5">
    <source>
        <dbReference type="ARBA" id="ARBA00023049"/>
    </source>
</evidence>
<dbReference type="EMBL" id="VBPA01000278">
    <property type="protein sequence ID" value="TMQ69667.1"/>
    <property type="molecule type" value="Genomic_DNA"/>
</dbReference>
<evidence type="ECO:0000256" key="3">
    <source>
        <dbReference type="ARBA" id="ARBA00022801"/>
    </source>
</evidence>
<dbReference type="InterPro" id="IPR028090">
    <property type="entry name" value="JAB_dom_prok"/>
</dbReference>
<evidence type="ECO:0000256" key="2">
    <source>
        <dbReference type="ARBA" id="ARBA00022723"/>
    </source>
</evidence>
<dbReference type="PROSITE" id="PS50249">
    <property type="entry name" value="MPN"/>
    <property type="match status" value="1"/>
</dbReference>
<keyword evidence="3" id="KW-0378">Hydrolase</keyword>
<dbReference type="SUPFAM" id="SSF102712">
    <property type="entry name" value="JAB1/MPN domain"/>
    <property type="match status" value="1"/>
</dbReference>
<evidence type="ECO:0000259" key="6">
    <source>
        <dbReference type="PROSITE" id="PS50249"/>
    </source>
</evidence>
<dbReference type="FunFam" id="3.40.140.10:FF:000085">
    <property type="entry name" value="Mov34/MPN/PAD-1 family protein"/>
    <property type="match status" value="1"/>
</dbReference>
<keyword evidence="2" id="KW-0479">Metal-binding</keyword>
<accession>A0A538U198</accession>
<evidence type="ECO:0000313" key="8">
    <source>
        <dbReference type="Proteomes" id="UP000319836"/>
    </source>
</evidence>
<protein>
    <submittedName>
        <fullName evidence="7">M67 family metallopeptidase</fullName>
    </submittedName>
</protein>
<dbReference type="InterPro" id="IPR000555">
    <property type="entry name" value="JAMM/MPN+_dom"/>
</dbReference>
<dbReference type="GO" id="GO:0008235">
    <property type="term" value="F:metalloexopeptidase activity"/>
    <property type="evidence" value="ECO:0007669"/>
    <property type="project" value="TreeGrafter"/>
</dbReference>
<dbReference type="Pfam" id="PF14464">
    <property type="entry name" value="Prok-JAB"/>
    <property type="match status" value="1"/>
</dbReference>
<dbReference type="GO" id="GO:0006508">
    <property type="term" value="P:proteolysis"/>
    <property type="evidence" value="ECO:0007669"/>
    <property type="project" value="UniProtKB-KW"/>
</dbReference>
<dbReference type="PANTHER" id="PTHR34858">
    <property type="entry name" value="CYSO-CYSTEINE PEPTIDASE"/>
    <property type="match status" value="1"/>
</dbReference>
<name>A0A538U198_UNCEI</name>
<dbReference type="Gene3D" id="3.40.140.10">
    <property type="entry name" value="Cytidine Deaminase, domain 2"/>
    <property type="match status" value="1"/>
</dbReference>
<dbReference type="PANTHER" id="PTHR34858:SF1">
    <property type="entry name" value="CYSO-CYSTEINE PEPTIDASE"/>
    <property type="match status" value="1"/>
</dbReference>
<proteinExistence type="predicted"/>
<keyword evidence="1" id="KW-0645">Protease</keyword>
<dbReference type="Proteomes" id="UP000319836">
    <property type="component" value="Unassembled WGS sequence"/>
</dbReference>
<feature type="domain" description="MPN" evidence="6">
    <location>
        <begin position="2"/>
        <end position="140"/>
    </location>
</feature>
<organism evidence="7 8">
    <name type="scientific">Eiseniibacteriota bacterium</name>
    <dbReference type="NCBI Taxonomy" id="2212470"/>
    <lineage>
        <taxon>Bacteria</taxon>
        <taxon>Candidatus Eiseniibacteriota</taxon>
    </lineage>
</organism>
<evidence type="ECO:0000256" key="4">
    <source>
        <dbReference type="ARBA" id="ARBA00022833"/>
    </source>
</evidence>